<sequence length="93" mass="10850">MALRKNGEIVSQCVNNGFIHENQYFIDLYTFNNCERNKGYGTLISYYLIIDQLKKGYLPIWETTVDNMPSQKVADKLGFEKVEEYPVYSINIV</sequence>
<dbReference type="GO" id="GO:0016740">
    <property type="term" value="F:transferase activity"/>
    <property type="evidence" value="ECO:0007669"/>
    <property type="project" value="UniProtKB-KW"/>
</dbReference>
<dbReference type="InterPro" id="IPR027365">
    <property type="entry name" value="GNAT_acetyltra_YdfB-like"/>
</dbReference>
<dbReference type="InterPro" id="IPR016181">
    <property type="entry name" value="Acyl_CoA_acyltransferase"/>
</dbReference>
<name>A0A1V4SRZ6_RUMHU</name>
<dbReference type="SUPFAM" id="SSF55729">
    <property type="entry name" value="Acyl-CoA N-acyltransferases (Nat)"/>
    <property type="match status" value="1"/>
</dbReference>
<dbReference type="Proteomes" id="UP000191554">
    <property type="component" value="Unassembled WGS sequence"/>
</dbReference>
<dbReference type="Pfam" id="PF12746">
    <property type="entry name" value="GNAT_acetyltran"/>
    <property type="match status" value="1"/>
</dbReference>
<comment type="caution">
    <text evidence="1">The sequence shown here is derived from an EMBL/GenBank/DDBJ whole genome shotgun (WGS) entry which is preliminary data.</text>
</comment>
<dbReference type="PANTHER" id="PTHR31143">
    <property type="match status" value="1"/>
</dbReference>
<dbReference type="Gene3D" id="3.40.630.30">
    <property type="match status" value="1"/>
</dbReference>
<keyword evidence="1" id="KW-0808">Transferase</keyword>
<keyword evidence="2" id="KW-1185">Reference proteome</keyword>
<proteinExistence type="predicted"/>
<gene>
    <name evidence="1" type="ORF">CLHUN_04820</name>
</gene>
<dbReference type="PANTHER" id="PTHR31143:SF2">
    <property type="entry name" value="FR47-LIKE DOMAIN-CONTAINING PROTEIN-RELATED"/>
    <property type="match status" value="1"/>
</dbReference>
<dbReference type="EMBL" id="MZGX01000002">
    <property type="protein sequence ID" value="OPX46007.1"/>
    <property type="molecule type" value="Genomic_DNA"/>
</dbReference>
<evidence type="ECO:0000313" key="2">
    <source>
        <dbReference type="Proteomes" id="UP000191554"/>
    </source>
</evidence>
<dbReference type="AlphaFoldDB" id="A0A1V4SRZ6"/>
<accession>A0A1V4SRZ6</accession>
<dbReference type="STRING" id="48256.CLHUN_04820"/>
<evidence type="ECO:0000313" key="1">
    <source>
        <dbReference type="EMBL" id="OPX46007.1"/>
    </source>
</evidence>
<protein>
    <submittedName>
        <fullName evidence="1">GNAT acetyltransferase</fullName>
    </submittedName>
</protein>
<organism evidence="1 2">
    <name type="scientific">Ruminiclostridium hungatei</name>
    <name type="common">Clostridium hungatei</name>
    <dbReference type="NCBI Taxonomy" id="48256"/>
    <lineage>
        <taxon>Bacteria</taxon>
        <taxon>Bacillati</taxon>
        <taxon>Bacillota</taxon>
        <taxon>Clostridia</taxon>
        <taxon>Eubacteriales</taxon>
        <taxon>Oscillospiraceae</taxon>
        <taxon>Ruminiclostridium</taxon>
    </lineage>
</organism>
<reference evidence="1 2" key="1">
    <citation type="submission" date="2017-03" db="EMBL/GenBank/DDBJ databases">
        <title>Genome sequence of Clostridium hungatei DSM 14427.</title>
        <authorList>
            <person name="Poehlein A."/>
            <person name="Daniel R."/>
        </authorList>
    </citation>
    <scope>NUCLEOTIDE SEQUENCE [LARGE SCALE GENOMIC DNA]</scope>
    <source>
        <strain evidence="1 2">DSM 14427</strain>
    </source>
</reference>